<dbReference type="Proteomes" id="UP000799539">
    <property type="component" value="Unassembled WGS sequence"/>
</dbReference>
<name>A0A6A6FEY6_9PEZI</name>
<accession>A0A6A6FEY6</accession>
<reference evidence="1" key="1">
    <citation type="journal article" date="2020" name="Stud. Mycol.">
        <title>101 Dothideomycetes genomes: a test case for predicting lifestyles and emergence of pathogens.</title>
        <authorList>
            <person name="Haridas S."/>
            <person name="Albert R."/>
            <person name="Binder M."/>
            <person name="Bloem J."/>
            <person name="Labutti K."/>
            <person name="Salamov A."/>
            <person name="Andreopoulos B."/>
            <person name="Baker S."/>
            <person name="Barry K."/>
            <person name="Bills G."/>
            <person name="Bluhm B."/>
            <person name="Cannon C."/>
            <person name="Castanera R."/>
            <person name="Culley D."/>
            <person name="Daum C."/>
            <person name="Ezra D."/>
            <person name="Gonzalez J."/>
            <person name="Henrissat B."/>
            <person name="Kuo A."/>
            <person name="Liang C."/>
            <person name="Lipzen A."/>
            <person name="Lutzoni F."/>
            <person name="Magnuson J."/>
            <person name="Mondo S."/>
            <person name="Nolan M."/>
            <person name="Ohm R."/>
            <person name="Pangilinan J."/>
            <person name="Park H.-J."/>
            <person name="Ramirez L."/>
            <person name="Alfaro M."/>
            <person name="Sun H."/>
            <person name="Tritt A."/>
            <person name="Yoshinaga Y."/>
            <person name="Zwiers L.-H."/>
            <person name="Turgeon B."/>
            <person name="Goodwin S."/>
            <person name="Spatafora J."/>
            <person name="Crous P."/>
            <person name="Grigoriev I."/>
        </authorList>
    </citation>
    <scope>NUCLEOTIDE SEQUENCE</scope>
    <source>
        <strain evidence="1">SCOH1-5</strain>
    </source>
</reference>
<dbReference type="EMBL" id="ML992674">
    <property type="protein sequence ID" value="KAF2211941.1"/>
    <property type="molecule type" value="Genomic_DNA"/>
</dbReference>
<dbReference type="AlphaFoldDB" id="A0A6A6FEY6"/>
<evidence type="ECO:0000313" key="1">
    <source>
        <dbReference type="EMBL" id="KAF2211941.1"/>
    </source>
</evidence>
<gene>
    <name evidence="1" type="ORF">CERZMDRAFT_97861</name>
</gene>
<proteinExistence type="predicted"/>
<protein>
    <submittedName>
        <fullName evidence="1">Uncharacterized protein</fullName>
    </submittedName>
</protein>
<keyword evidence="2" id="KW-1185">Reference proteome</keyword>
<sequence>MAEMLGHMERDNEPAQQIDVTAGEVASGPGRLRLQGDLLEEVQYTALPPLSFADHDAVYSWLHRSTRVCSVLFSPQVEAFRRSRQAQLKIHLNTGGGWFGQYCVNTSIRDRVREFDEKAETCATSISLYSVRA</sequence>
<evidence type="ECO:0000313" key="2">
    <source>
        <dbReference type="Proteomes" id="UP000799539"/>
    </source>
</evidence>
<organism evidence="1 2">
    <name type="scientific">Cercospora zeae-maydis SCOH1-5</name>
    <dbReference type="NCBI Taxonomy" id="717836"/>
    <lineage>
        <taxon>Eukaryota</taxon>
        <taxon>Fungi</taxon>
        <taxon>Dikarya</taxon>
        <taxon>Ascomycota</taxon>
        <taxon>Pezizomycotina</taxon>
        <taxon>Dothideomycetes</taxon>
        <taxon>Dothideomycetidae</taxon>
        <taxon>Mycosphaerellales</taxon>
        <taxon>Mycosphaerellaceae</taxon>
        <taxon>Cercospora</taxon>
    </lineage>
</organism>